<feature type="region of interest" description="Disordered" evidence="1">
    <location>
        <begin position="222"/>
        <end position="241"/>
    </location>
</feature>
<feature type="compositionally biased region" description="Basic and acidic residues" evidence="1">
    <location>
        <begin position="230"/>
        <end position="239"/>
    </location>
</feature>
<dbReference type="EMBL" id="LR796569">
    <property type="protein sequence ID" value="CAB4151249.1"/>
    <property type="molecule type" value="Genomic_DNA"/>
</dbReference>
<evidence type="ECO:0000313" key="2">
    <source>
        <dbReference type="EMBL" id="CAB4151249.1"/>
    </source>
</evidence>
<accession>A0A6J5N6B2</accession>
<sequence>MDEMAFYEDMLKRKRMLPQSLGMQSPAGVLTQDVQPGNALPQSMRARAAELRNRVSVMEGQEPDISAMQAYAKQQGESGNAAMLNALAAQFAGESFQPVQGQYLKRAMAAQEPMKLGSGMLTPDGKYLRDPFAERERRVAQLEKQAGAAEELDLREQTYADRAAEREQARRERLAMQQQGIDIQRLGLELRRGQNGMAKAPSGYQWATGTDGTPTLTYIPGGPADPASKAAKDPTEDQGKSAGYAFRMDSALRQISDLTEKDPSAGKPSLIPTLVGKIPGIGEMAQKTITPAQRQRVENAQLDALDAALTLSTGAAYTKEQLKMISNAYFPQIGESDPTVIEDKRKRLADLVEVARTRAGRAAVPGMSASPAVPPAQAASGLSAAEQAELMKLRQKFGR</sequence>
<reference evidence="2" key="1">
    <citation type="submission" date="2020-04" db="EMBL/GenBank/DDBJ databases">
        <authorList>
            <person name="Chiriac C."/>
            <person name="Salcher M."/>
            <person name="Ghai R."/>
            <person name="Kavagutti S V."/>
        </authorList>
    </citation>
    <scope>NUCLEOTIDE SEQUENCE</scope>
</reference>
<proteinExistence type="predicted"/>
<name>A0A6J5N6B2_9CAUD</name>
<gene>
    <name evidence="2" type="ORF">UFOVP601_7</name>
</gene>
<organism evidence="2">
    <name type="scientific">uncultured Caudovirales phage</name>
    <dbReference type="NCBI Taxonomy" id="2100421"/>
    <lineage>
        <taxon>Viruses</taxon>
        <taxon>Duplodnaviria</taxon>
        <taxon>Heunggongvirae</taxon>
        <taxon>Uroviricota</taxon>
        <taxon>Caudoviricetes</taxon>
        <taxon>Peduoviridae</taxon>
        <taxon>Maltschvirus</taxon>
        <taxon>Maltschvirus maltsch</taxon>
    </lineage>
</organism>
<protein>
    <submittedName>
        <fullName evidence="2">Uncharacterized protein</fullName>
    </submittedName>
</protein>
<evidence type="ECO:0000256" key="1">
    <source>
        <dbReference type="SAM" id="MobiDB-lite"/>
    </source>
</evidence>